<comment type="caution">
    <text evidence="10">Lacks conserved residue(s) required for the propagation of feature annotation.</text>
</comment>
<reference evidence="13" key="1">
    <citation type="journal article" date="2019" name="Int. J. Syst. Evol. Microbiol.">
        <title>The Global Catalogue of Microorganisms (GCM) 10K type strain sequencing project: providing services to taxonomists for standard genome sequencing and annotation.</title>
        <authorList>
            <consortium name="The Broad Institute Genomics Platform"/>
            <consortium name="The Broad Institute Genome Sequencing Center for Infectious Disease"/>
            <person name="Wu L."/>
            <person name="Ma J."/>
        </authorList>
    </citation>
    <scope>NUCLEOTIDE SEQUENCE [LARGE SCALE GENOMIC DNA]</scope>
    <source>
        <strain evidence="13">JCM 17979</strain>
    </source>
</reference>
<dbReference type="CDD" id="cd00429">
    <property type="entry name" value="RPE"/>
    <property type="match status" value="1"/>
</dbReference>
<evidence type="ECO:0000256" key="11">
    <source>
        <dbReference type="PIRNR" id="PIRNR001461"/>
    </source>
</evidence>
<keyword evidence="9 10" id="KW-0413">Isomerase</keyword>
<sequence length="226" mass="23766">MNAPAIVASVLGADYSRLAGEVRDLQSAGVDRIQWDVMDGHFVPNMTFGAAVVGACRPHVDLPFEAHLMVEDPDPVLADFVSAGCNTVIVHVEACPHLHRTLSMIKGMGARAGVAVNPSTSLDFVAHVLDQLDHILVMTVNPGFGGQEYIAAMEDKVAEAREIADRSERPVQVEVDGGISADTAAAPWRAGADLLVVGSAILDHPDGKGVATEEIRQVLTEAGTAS</sequence>
<dbReference type="EMBL" id="BAABHO010000003">
    <property type="protein sequence ID" value="GAA4775673.1"/>
    <property type="molecule type" value="Genomic_DNA"/>
</dbReference>
<dbReference type="InterPro" id="IPR011060">
    <property type="entry name" value="RibuloseP-bd_barrel"/>
</dbReference>
<feature type="binding site" evidence="10">
    <location>
        <begin position="143"/>
        <end position="146"/>
    </location>
    <ligand>
        <name>substrate</name>
    </ligand>
</feature>
<comment type="cofactor">
    <cofactor evidence="4">
        <name>Zn(2+)</name>
        <dbReference type="ChEBI" id="CHEBI:29105"/>
    </cofactor>
</comment>
<keyword evidence="10 11" id="KW-0119">Carbohydrate metabolism</keyword>
<accession>A0ABP9A809</accession>
<feature type="binding site" evidence="10">
    <location>
        <position position="67"/>
    </location>
    <ligand>
        <name>substrate</name>
    </ligand>
</feature>
<dbReference type="EC" id="5.1.3.1" evidence="7 10"/>
<evidence type="ECO:0000256" key="5">
    <source>
        <dbReference type="ARBA" id="ARBA00001954"/>
    </source>
</evidence>
<comment type="cofactor">
    <cofactor evidence="3">
        <name>Co(2+)</name>
        <dbReference type="ChEBI" id="CHEBI:48828"/>
    </cofactor>
</comment>
<comment type="similarity">
    <text evidence="6 10 11">Belongs to the ribulose-phosphate 3-epimerase family.</text>
</comment>
<dbReference type="PIRSF" id="PIRSF001461">
    <property type="entry name" value="RPE"/>
    <property type="match status" value="1"/>
</dbReference>
<evidence type="ECO:0000256" key="10">
    <source>
        <dbReference type="HAMAP-Rule" id="MF_02227"/>
    </source>
</evidence>
<evidence type="ECO:0000256" key="2">
    <source>
        <dbReference type="ARBA" id="ARBA00001936"/>
    </source>
</evidence>
<dbReference type="NCBIfam" id="NF004076">
    <property type="entry name" value="PRK05581.1-4"/>
    <property type="match status" value="1"/>
</dbReference>
<dbReference type="InterPro" id="IPR000056">
    <property type="entry name" value="Ribul_P_3_epim-like"/>
</dbReference>
<evidence type="ECO:0000256" key="4">
    <source>
        <dbReference type="ARBA" id="ARBA00001947"/>
    </source>
</evidence>
<dbReference type="Proteomes" id="UP001500928">
    <property type="component" value="Unassembled WGS sequence"/>
</dbReference>
<evidence type="ECO:0000256" key="6">
    <source>
        <dbReference type="ARBA" id="ARBA00009541"/>
    </source>
</evidence>
<comment type="catalytic activity">
    <reaction evidence="1 10 11">
        <text>D-ribulose 5-phosphate = D-xylulose 5-phosphate</text>
        <dbReference type="Rhea" id="RHEA:13677"/>
        <dbReference type="ChEBI" id="CHEBI:57737"/>
        <dbReference type="ChEBI" id="CHEBI:58121"/>
        <dbReference type="EC" id="5.1.3.1"/>
    </reaction>
</comment>
<proteinExistence type="inferred from homology"/>
<evidence type="ECO:0000256" key="8">
    <source>
        <dbReference type="ARBA" id="ARBA00022723"/>
    </source>
</evidence>
<evidence type="ECO:0000256" key="7">
    <source>
        <dbReference type="ARBA" id="ARBA00013188"/>
    </source>
</evidence>
<keyword evidence="13" id="KW-1185">Reference proteome</keyword>
<comment type="caution">
    <text evidence="12">The sequence shown here is derived from an EMBL/GenBank/DDBJ whole genome shotgun (WGS) entry which is preliminary data.</text>
</comment>
<evidence type="ECO:0000256" key="9">
    <source>
        <dbReference type="ARBA" id="ARBA00023235"/>
    </source>
</evidence>
<feature type="binding site" evidence="10">
    <location>
        <position position="9"/>
    </location>
    <ligand>
        <name>substrate</name>
    </ligand>
</feature>
<feature type="binding site" evidence="10">
    <location>
        <begin position="198"/>
        <end position="199"/>
    </location>
    <ligand>
        <name>substrate</name>
    </ligand>
</feature>
<feature type="binding site" evidence="10">
    <location>
        <begin position="176"/>
        <end position="178"/>
    </location>
    <ligand>
        <name>substrate</name>
    </ligand>
</feature>
<dbReference type="RefSeq" id="WP_345410836.1">
    <property type="nucleotide sequence ID" value="NZ_BAABHO010000003.1"/>
</dbReference>
<dbReference type="PANTHER" id="PTHR11749">
    <property type="entry name" value="RIBULOSE-5-PHOSPHATE-3-EPIMERASE"/>
    <property type="match status" value="1"/>
</dbReference>
<evidence type="ECO:0000256" key="3">
    <source>
        <dbReference type="ARBA" id="ARBA00001941"/>
    </source>
</evidence>
<dbReference type="SUPFAM" id="SSF51366">
    <property type="entry name" value="Ribulose-phoshate binding barrel"/>
    <property type="match status" value="1"/>
</dbReference>
<dbReference type="Pfam" id="PF00834">
    <property type="entry name" value="Ribul_P_3_epim"/>
    <property type="match status" value="1"/>
</dbReference>
<protein>
    <recommendedName>
        <fullName evidence="7 10">Ribulose-phosphate 3-epimerase</fullName>
        <ecNumber evidence="7 10">5.1.3.1</ecNumber>
    </recommendedName>
</protein>
<comment type="pathway">
    <text evidence="10">Carbohydrate degradation.</text>
</comment>
<dbReference type="HAMAP" id="MF_02227">
    <property type="entry name" value="RPE"/>
    <property type="match status" value="1"/>
</dbReference>
<evidence type="ECO:0000313" key="12">
    <source>
        <dbReference type="EMBL" id="GAA4775673.1"/>
    </source>
</evidence>
<dbReference type="InterPro" id="IPR026019">
    <property type="entry name" value="Ribul_P_3_epim"/>
</dbReference>
<gene>
    <name evidence="12" type="primary">rpe_1</name>
    <name evidence="10" type="synonym">rpe</name>
    <name evidence="12" type="ORF">GCM10023200_05320</name>
</gene>
<keyword evidence="8 10" id="KW-0479">Metal-binding</keyword>
<name>A0ABP9A809_9PSEU</name>
<comment type="cofactor">
    <cofactor evidence="10">
        <name>a divalent metal cation</name>
        <dbReference type="ChEBI" id="CHEBI:60240"/>
    </cofactor>
    <text evidence="10">Binds 1 divalent metal cation per subunit.</text>
</comment>
<comment type="cofactor">
    <cofactor evidence="2">
        <name>Mn(2+)</name>
        <dbReference type="ChEBI" id="CHEBI:29035"/>
    </cofactor>
</comment>
<dbReference type="InterPro" id="IPR013785">
    <property type="entry name" value="Aldolase_TIM"/>
</dbReference>
<comment type="cofactor">
    <cofactor evidence="5">
        <name>Fe(2+)</name>
        <dbReference type="ChEBI" id="CHEBI:29033"/>
    </cofactor>
</comment>
<organism evidence="12 13">
    <name type="scientific">Actinomycetospora chlora</name>
    <dbReference type="NCBI Taxonomy" id="663608"/>
    <lineage>
        <taxon>Bacteria</taxon>
        <taxon>Bacillati</taxon>
        <taxon>Actinomycetota</taxon>
        <taxon>Actinomycetes</taxon>
        <taxon>Pseudonocardiales</taxon>
        <taxon>Pseudonocardiaceae</taxon>
        <taxon>Actinomycetospora</taxon>
    </lineage>
</organism>
<evidence type="ECO:0000313" key="13">
    <source>
        <dbReference type="Proteomes" id="UP001500928"/>
    </source>
</evidence>
<feature type="active site" description="Proton donor" evidence="10">
    <location>
        <position position="176"/>
    </location>
</feature>
<evidence type="ECO:0000256" key="1">
    <source>
        <dbReference type="ARBA" id="ARBA00001782"/>
    </source>
</evidence>
<feature type="active site" description="Proton acceptor" evidence="10">
    <location>
        <position position="36"/>
    </location>
</feature>
<dbReference type="Gene3D" id="3.20.20.70">
    <property type="entry name" value="Aldolase class I"/>
    <property type="match status" value="1"/>
</dbReference>
<comment type="function">
    <text evidence="10">Catalyzes the reversible epimerization of D-ribulose 5-phosphate to D-xylulose 5-phosphate.</text>
</comment>
<dbReference type="NCBIfam" id="TIGR01163">
    <property type="entry name" value="rpe"/>
    <property type="match status" value="1"/>
</dbReference>